<evidence type="ECO:0000313" key="1">
    <source>
        <dbReference type="EMBL" id="GGC18757.1"/>
    </source>
</evidence>
<proteinExistence type="predicted"/>
<sequence length="100" mass="11469">MDEHFAARLTEDKPRITFVGDAAIRFHGDIGRIEQLANTEEIGEFLIAPILLRIGEETWQGRARKTTQADSTIFIYVKGERLDLVVQEMLLRRSVSLVRE</sequence>
<gene>
    <name evidence="1" type="ORF">GCM10011363_39250</name>
</gene>
<name>A0ABQ1L3L2_9RHOB</name>
<comment type="caution">
    <text evidence="1">The sequence shown here is derived from an EMBL/GenBank/DDBJ whole genome shotgun (WGS) entry which is preliminary data.</text>
</comment>
<accession>A0ABQ1L3L2</accession>
<dbReference type="EMBL" id="BMFC01000015">
    <property type="protein sequence ID" value="GGC18757.1"/>
    <property type="molecule type" value="Genomic_DNA"/>
</dbReference>
<dbReference type="Proteomes" id="UP000645462">
    <property type="component" value="Unassembled WGS sequence"/>
</dbReference>
<reference evidence="2" key="1">
    <citation type="journal article" date="2019" name="Int. J. Syst. Evol. Microbiol.">
        <title>The Global Catalogue of Microorganisms (GCM) 10K type strain sequencing project: providing services to taxonomists for standard genome sequencing and annotation.</title>
        <authorList>
            <consortium name="The Broad Institute Genomics Platform"/>
            <consortium name="The Broad Institute Genome Sequencing Center for Infectious Disease"/>
            <person name="Wu L."/>
            <person name="Ma J."/>
        </authorList>
    </citation>
    <scope>NUCLEOTIDE SEQUENCE [LARGE SCALE GENOMIC DNA]</scope>
    <source>
        <strain evidence="2">CGMCC 1.12478</strain>
    </source>
</reference>
<organism evidence="1 2">
    <name type="scientific">Marivita lacus</name>
    <dbReference type="NCBI Taxonomy" id="1323742"/>
    <lineage>
        <taxon>Bacteria</taxon>
        <taxon>Pseudomonadati</taxon>
        <taxon>Pseudomonadota</taxon>
        <taxon>Alphaproteobacteria</taxon>
        <taxon>Rhodobacterales</taxon>
        <taxon>Roseobacteraceae</taxon>
        <taxon>Marivita</taxon>
    </lineage>
</organism>
<protein>
    <submittedName>
        <fullName evidence="1">Uncharacterized protein</fullName>
    </submittedName>
</protein>
<evidence type="ECO:0000313" key="2">
    <source>
        <dbReference type="Proteomes" id="UP000645462"/>
    </source>
</evidence>
<keyword evidence="2" id="KW-1185">Reference proteome</keyword>